<feature type="region of interest" description="Disordered" evidence="1">
    <location>
        <begin position="232"/>
        <end position="390"/>
    </location>
</feature>
<evidence type="ECO:0000313" key="2">
    <source>
        <dbReference type="EnsemblPlants" id="TraesCS4D02G202500.1.cds1"/>
    </source>
</evidence>
<dbReference type="Gramene" id="TraesLDM4D03G02509910.1">
    <property type="protein sequence ID" value="TraesLDM4D03G02509910.1.CDS1"/>
    <property type="gene ID" value="TraesLDM4D03G02509910"/>
</dbReference>
<dbReference type="AlphaFoldDB" id="A0A3B6JK65"/>
<dbReference type="Gramene" id="TraesSYM4D03G02535450.1">
    <property type="protein sequence ID" value="TraesSYM4D03G02535450.1.CDS1"/>
    <property type="gene ID" value="TraesSYM4D03G02535450"/>
</dbReference>
<dbReference type="Gramene" id="TraesNOR4D03G02524980.1">
    <property type="protein sequence ID" value="TraesNOR4D03G02524980.1.CDS1"/>
    <property type="gene ID" value="TraesNOR4D03G02524980"/>
</dbReference>
<reference evidence="2" key="1">
    <citation type="submission" date="2018-08" db="EMBL/GenBank/DDBJ databases">
        <authorList>
            <person name="Rossello M."/>
        </authorList>
    </citation>
    <scope>NUCLEOTIDE SEQUENCE [LARGE SCALE GENOMIC DNA]</scope>
    <source>
        <strain evidence="2">cv. Chinese Spring</strain>
    </source>
</reference>
<dbReference type="OMA" id="WDAAHIP"/>
<feature type="compositionally biased region" description="Low complexity" evidence="1">
    <location>
        <begin position="508"/>
        <end position="531"/>
    </location>
</feature>
<dbReference type="OrthoDB" id="10353606at2759"/>
<keyword evidence="3" id="KW-1185">Reference proteome</keyword>
<feature type="region of interest" description="Disordered" evidence="1">
    <location>
        <begin position="494"/>
        <end position="532"/>
    </location>
</feature>
<name>A0A3B6JK65_WHEAT</name>
<accession>A0A3B6JK65</accession>
<dbReference type="Gramene" id="TraesCS4D03G0497100.1">
    <property type="protein sequence ID" value="TraesCS4D03G0497100.1.CDS1"/>
    <property type="gene ID" value="TraesCS4D03G0497100"/>
</dbReference>
<dbReference type="Gramene" id="TraesWEE_scaffold_037607_01G000200.1">
    <property type="protein sequence ID" value="TraesWEE_scaffold_037607_01G000200.1"/>
    <property type="gene ID" value="TraesWEE_scaffold_037607_01G000200"/>
</dbReference>
<sequence length="608" mass="66808">MERSYHTDPSRRPRSSNKMVVSSPAIEHAEYILRQHAVTLTAADCAHSMSPMAVGKAFDEQLRTPPHQLRVTAHHPEAFLVHFDLPAHRDNAVRRGVLKVEGCKYFIRAWNPDDHAAILKLTLHVRIVVEDLPMQLWSLEGAEKAFGDFGCIDRLDSRTNERGHTKTFACWLWAWDAAHIPTKRGLWVLKRGAGRVDQILGFSPPEFNVPPPPNVHRYDLLIHVDRVEDWTPLSPRSSHSGQSGLPSSGEEDDRPLPRTVSGTWVEGVEDGQSKNRRGVTRVSSGGCSSFPILGDRRDHDDEGHGSHGGRSWRDTLLGRGRTGKSKMPVSEAPRHRSRTPASRQRRSSRGRSVERASPPAPDASLLRATPPLSLQPRALPPPPEEDPVAQFFSFSDSGRTLEPPPRTDCMQLEFENAMLEALSSPLDFNSDDATSPQMSPPTMLPTALLPNVMPCVTQPTTATIELQAMEAVTERVNHMKIQADSEALQLFSNIQPPVLTTPKQKRTSAPPKSRAVSVPSRRSARQAAASSTVPVSQRAALRLVKELGELGPGDKMTPEIAARLIKRFNEPLTDADIQTIAKLTNLDVNALKIAAAAHGPDGAAKAAE</sequence>
<dbReference type="Gramene" id="TraesJAG4D03G02505020.1">
    <property type="protein sequence ID" value="TraesJAG4D03G02505020.1.CDS1"/>
    <property type="gene ID" value="TraesJAG4D03G02505020"/>
</dbReference>
<reference evidence="2" key="2">
    <citation type="submission" date="2018-10" db="UniProtKB">
        <authorList>
            <consortium name="EnsemblPlants"/>
        </authorList>
    </citation>
    <scope>IDENTIFICATION</scope>
</reference>
<dbReference type="Gramene" id="TraesSTA4D03G02502730.1">
    <property type="protein sequence ID" value="TraesSTA4D03G02502730.1.CDS1"/>
    <property type="gene ID" value="TraesSTA4D03G02502730"/>
</dbReference>
<protein>
    <recommendedName>
        <fullName evidence="4">DUF4283 domain-containing protein</fullName>
    </recommendedName>
</protein>
<feature type="compositionally biased region" description="Basic residues" evidence="1">
    <location>
        <begin position="335"/>
        <end position="349"/>
    </location>
</feature>
<dbReference type="Proteomes" id="UP000019116">
    <property type="component" value="Chromosome 4D"/>
</dbReference>
<dbReference type="Gramene" id="TraesCS4D02G202500.1">
    <property type="protein sequence ID" value="TraesCS4D02G202500.1.cds1"/>
    <property type="gene ID" value="TraesCS4D02G202500"/>
</dbReference>
<evidence type="ECO:0000256" key="1">
    <source>
        <dbReference type="SAM" id="MobiDB-lite"/>
    </source>
</evidence>
<feature type="compositionally biased region" description="Basic and acidic residues" evidence="1">
    <location>
        <begin position="1"/>
        <end position="11"/>
    </location>
</feature>
<dbReference type="InterPro" id="IPR053253">
    <property type="entry name" value="Sex_diff_modulator"/>
</dbReference>
<dbReference type="EnsemblPlants" id="TraesCS4D02G202500.1">
    <property type="protein sequence ID" value="TraesCS4D02G202500.1.cds1"/>
    <property type="gene ID" value="TraesCS4D02G202500"/>
</dbReference>
<feature type="compositionally biased region" description="Low complexity" evidence="1">
    <location>
        <begin position="237"/>
        <end position="248"/>
    </location>
</feature>
<feature type="region of interest" description="Disordered" evidence="1">
    <location>
        <begin position="1"/>
        <end position="20"/>
    </location>
</feature>
<dbReference type="Gramene" id="TraesARI4D03G02546620.1">
    <property type="protein sequence ID" value="TraesARI4D03G02546620.1.CDS1"/>
    <property type="gene ID" value="TraesARI4D03G02546620"/>
</dbReference>
<dbReference type="PANTHER" id="PTHR33087:SF47">
    <property type="entry name" value="DUF4283 DOMAIN-CONTAINING PROTEIN"/>
    <property type="match status" value="1"/>
</dbReference>
<evidence type="ECO:0008006" key="4">
    <source>
        <dbReference type="Google" id="ProtNLM"/>
    </source>
</evidence>
<dbReference type="PANTHER" id="PTHR33087">
    <property type="entry name" value="OS07G0539200 PROTEIN"/>
    <property type="match status" value="1"/>
</dbReference>
<evidence type="ECO:0000313" key="3">
    <source>
        <dbReference type="Proteomes" id="UP000019116"/>
    </source>
</evidence>
<proteinExistence type="predicted"/>
<feature type="compositionally biased region" description="Basic and acidic residues" evidence="1">
    <location>
        <begin position="294"/>
        <end position="305"/>
    </location>
</feature>
<organism evidence="2">
    <name type="scientific">Triticum aestivum</name>
    <name type="common">Wheat</name>
    <dbReference type="NCBI Taxonomy" id="4565"/>
    <lineage>
        <taxon>Eukaryota</taxon>
        <taxon>Viridiplantae</taxon>
        <taxon>Streptophyta</taxon>
        <taxon>Embryophyta</taxon>
        <taxon>Tracheophyta</taxon>
        <taxon>Spermatophyta</taxon>
        <taxon>Magnoliopsida</taxon>
        <taxon>Liliopsida</taxon>
        <taxon>Poales</taxon>
        <taxon>Poaceae</taxon>
        <taxon>BOP clade</taxon>
        <taxon>Pooideae</taxon>
        <taxon>Triticodae</taxon>
        <taxon>Triticeae</taxon>
        <taxon>Triticinae</taxon>
        <taxon>Triticum</taxon>
    </lineage>
</organism>